<dbReference type="PANTHER" id="PTHR12896:SF1">
    <property type="entry name" value="ELONGATOR COMPLEX PROTEIN 4"/>
    <property type="match status" value="1"/>
</dbReference>
<evidence type="ECO:0000313" key="10">
    <source>
        <dbReference type="EMBL" id="KAK3917206.1"/>
    </source>
</evidence>
<protein>
    <recommendedName>
        <fullName evidence="5">Elongator complex protein 4</fullName>
    </recommendedName>
</protein>
<dbReference type="GO" id="GO:0005737">
    <property type="term" value="C:cytoplasm"/>
    <property type="evidence" value="ECO:0007669"/>
    <property type="project" value="UniProtKB-SubCell"/>
</dbReference>
<comment type="subcellular location">
    <subcellularLocation>
        <location evidence="2">Cytoplasm</location>
    </subcellularLocation>
    <subcellularLocation>
        <location evidence="1">Nucleus</location>
    </subcellularLocation>
</comment>
<comment type="caution">
    <text evidence="10">The sequence shown here is derived from an EMBL/GenBank/DDBJ whole genome shotgun (WGS) entry which is preliminary data.</text>
</comment>
<feature type="compositionally biased region" description="Basic and acidic residues" evidence="9">
    <location>
        <begin position="385"/>
        <end position="398"/>
    </location>
</feature>
<dbReference type="Proteomes" id="UP001219518">
    <property type="component" value="Unassembled WGS sequence"/>
</dbReference>
<dbReference type="InterPro" id="IPR008728">
    <property type="entry name" value="Elongator_complex_protein_4"/>
</dbReference>
<dbReference type="Pfam" id="PF05625">
    <property type="entry name" value="PAXNEB"/>
    <property type="match status" value="1"/>
</dbReference>
<dbReference type="CDD" id="cd19494">
    <property type="entry name" value="Elp4"/>
    <property type="match status" value="1"/>
</dbReference>
<evidence type="ECO:0000256" key="8">
    <source>
        <dbReference type="ARBA" id="ARBA00023242"/>
    </source>
</evidence>
<sequence length="412" mass="45940">MVTKNKTTYNLLDAAHAACSHTINIMAALTSDGNITSFQRKGRNRIPYIQGTRQSVQNAQILVSSGVPSLDHVVGNGLPVGSILLIEEDTFGTFSKFILKYFLAEGVACDHPLFLASRDFLPSTFIKQIPVPIKGDSSASGQDSKSDDPMTIAWRYQNMRQVQSIPGSSNSGTHLGHNFDLTQFILPEDLENCDYTLWSEPEENDTPLGNFCNPNYGLLLSKIQKKIAEGQFRVQDEPIKQSILRLAIHSLGSPMWVGCSCDESLDEGVKRDLPKFLLYLRAILRESYALAVITVPSHLFRDNSIIKLCEYQSDMALRLESFAGSSYETNPVFKEYHGLLHIRKLGPVNTLATHVPESLDLAFKLRRKKFVIEKLHLPPELQESAQREQDDISTEKRSGMGCSSSPSSKLDF</sequence>
<accession>A0AAE1HAH3</accession>
<evidence type="ECO:0000313" key="11">
    <source>
        <dbReference type="Proteomes" id="UP001219518"/>
    </source>
</evidence>
<dbReference type="AlphaFoldDB" id="A0AAE1HAH3"/>
<dbReference type="Gene3D" id="3.40.50.300">
    <property type="entry name" value="P-loop containing nucleotide triphosphate hydrolases"/>
    <property type="match status" value="1"/>
</dbReference>
<name>A0AAE1HAH3_9NEOP</name>
<evidence type="ECO:0000256" key="2">
    <source>
        <dbReference type="ARBA" id="ARBA00004496"/>
    </source>
</evidence>
<evidence type="ECO:0000256" key="7">
    <source>
        <dbReference type="ARBA" id="ARBA00022694"/>
    </source>
</evidence>
<dbReference type="GO" id="GO:0002098">
    <property type="term" value="P:tRNA wobble uridine modification"/>
    <property type="evidence" value="ECO:0007669"/>
    <property type="project" value="InterPro"/>
</dbReference>
<reference evidence="10" key="2">
    <citation type="journal article" date="2023" name="BMC Genomics">
        <title>Pest status, molecular evolution, and epigenetic factors derived from the genome assembly of Frankliniella fusca, a thysanopteran phytovirus vector.</title>
        <authorList>
            <person name="Catto M.A."/>
            <person name="Labadie P.E."/>
            <person name="Jacobson A.L."/>
            <person name="Kennedy G.G."/>
            <person name="Srinivasan R."/>
            <person name="Hunt B.G."/>
        </authorList>
    </citation>
    <scope>NUCLEOTIDE SEQUENCE</scope>
    <source>
        <strain evidence="10">PL_HMW_Pooled</strain>
    </source>
</reference>
<dbReference type="GO" id="GO:0008023">
    <property type="term" value="C:transcription elongation factor complex"/>
    <property type="evidence" value="ECO:0007669"/>
    <property type="project" value="TreeGrafter"/>
</dbReference>
<dbReference type="GO" id="GO:0033588">
    <property type="term" value="C:elongator holoenzyme complex"/>
    <property type="evidence" value="ECO:0007669"/>
    <property type="project" value="InterPro"/>
</dbReference>
<reference evidence="10" key="1">
    <citation type="submission" date="2021-07" db="EMBL/GenBank/DDBJ databases">
        <authorList>
            <person name="Catto M.A."/>
            <person name="Jacobson A."/>
            <person name="Kennedy G."/>
            <person name="Labadie P."/>
            <person name="Hunt B.G."/>
            <person name="Srinivasan R."/>
        </authorList>
    </citation>
    <scope>NUCLEOTIDE SEQUENCE</scope>
    <source>
        <strain evidence="10">PL_HMW_Pooled</strain>
        <tissue evidence="10">Head</tissue>
    </source>
</reference>
<dbReference type="PANTHER" id="PTHR12896">
    <property type="entry name" value="PAX6 NEIGHBOR PROTEIN PAXNEB"/>
    <property type="match status" value="1"/>
</dbReference>
<keyword evidence="8" id="KW-0539">Nucleus</keyword>
<evidence type="ECO:0000256" key="5">
    <source>
        <dbReference type="ARBA" id="ARBA00020265"/>
    </source>
</evidence>
<dbReference type="EMBL" id="JAHWGI010000700">
    <property type="protein sequence ID" value="KAK3917206.1"/>
    <property type="molecule type" value="Genomic_DNA"/>
</dbReference>
<feature type="region of interest" description="Disordered" evidence="9">
    <location>
        <begin position="381"/>
        <end position="412"/>
    </location>
</feature>
<organism evidence="10 11">
    <name type="scientific">Frankliniella fusca</name>
    <dbReference type="NCBI Taxonomy" id="407009"/>
    <lineage>
        <taxon>Eukaryota</taxon>
        <taxon>Metazoa</taxon>
        <taxon>Ecdysozoa</taxon>
        <taxon>Arthropoda</taxon>
        <taxon>Hexapoda</taxon>
        <taxon>Insecta</taxon>
        <taxon>Pterygota</taxon>
        <taxon>Neoptera</taxon>
        <taxon>Paraneoptera</taxon>
        <taxon>Thysanoptera</taxon>
        <taxon>Terebrantia</taxon>
        <taxon>Thripoidea</taxon>
        <taxon>Thripidae</taxon>
        <taxon>Frankliniella</taxon>
    </lineage>
</organism>
<comment type="pathway">
    <text evidence="3">tRNA modification; 5-methoxycarbonylmethyl-2-thiouridine-tRNA biosynthesis.</text>
</comment>
<gene>
    <name evidence="10" type="ORF">KUF71_006790</name>
</gene>
<dbReference type="InterPro" id="IPR027417">
    <property type="entry name" value="P-loop_NTPase"/>
</dbReference>
<feature type="compositionally biased region" description="Low complexity" evidence="9">
    <location>
        <begin position="403"/>
        <end position="412"/>
    </location>
</feature>
<evidence type="ECO:0000256" key="6">
    <source>
        <dbReference type="ARBA" id="ARBA00022490"/>
    </source>
</evidence>
<evidence type="ECO:0000256" key="9">
    <source>
        <dbReference type="SAM" id="MobiDB-lite"/>
    </source>
</evidence>
<proteinExistence type="inferred from homology"/>
<keyword evidence="6" id="KW-0963">Cytoplasm</keyword>
<comment type="similarity">
    <text evidence="4">Belongs to the ELP4 family.</text>
</comment>
<keyword evidence="11" id="KW-1185">Reference proteome</keyword>
<evidence type="ECO:0000256" key="3">
    <source>
        <dbReference type="ARBA" id="ARBA00005043"/>
    </source>
</evidence>
<evidence type="ECO:0000256" key="4">
    <source>
        <dbReference type="ARBA" id="ARBA00007573"/>
    </source>
</evidence>
<keyword evidence="7" id="KW-0819">tRNA processing</keyword>
<evidence type="ECO:0000256" key="1">
    <source>
        <dbReference type="ARBA" id="ARBA00004123"/>
    </source>
</evidence>